<dbReference type="PANTHER" id="PTHR24171:SF8">
    <property type="entry name" value="BRCA1-ASSOCIATED RING DOMAIN PROTEIN 1"/>
    <property type="match status" value="1"/>
</dbReference>
<dbReference type="Pfam" id="PF12796">
    <property type="entry name" value="Ank_2"/>
    <property type="match status" value="3"/>
</dbReference>
<dbReference type="CDD" id="cd06257">
    <property type="entry name" value="DnaJ"/>
    <property type="match status" value="1"/>
</dbReference>
<dbReference type="SMART" id="SM00248">
    <property type="entry name" value="ANK"/>
    <property type="match status" value="6"/>
</dbReference>
<dbReference type="GO" id="GO:0004842">
    <property type="term" value="F:ubiquitin-protein transferase activity"/>
    <property type="evidence" value="ECO:0007669"/>
    <property type="project" value="TreeGrafter"/>
</dbReference>
<feature type="repeat" description="ANK" evidence="3">
    <location>
        <begin position="120"/>
        <end position="152"/>
    </location>
</feature>
<feature type="repeat" description="ANK" evidence="3">
    <location>
        <begin position="395"/>
        <end position="427"/>
    </location>
</feature>
<dbReference type="PROSITE" id="PS50297">
    <property type="entry name" value="ANK_REP_REGION"/>
    <property type="match status" value="5"/>
</dbReference>
<dbReference type="EMBL" id="CAJNOW010014064">
    <property type="protein sequence ID" value="CAF1628772.1"/>
    <property type="molecule type" value="Genomic_DNA"/>
</dbReference>
<dbReference type="SMART" id="SM00271">
    <property type="entry name" value="DnaJ"/>
    <property type="match status" value="1"/>
</dbReference>
<dbReference type="AlphaFoldDB" id="A0A816CRR0"/>
<organism evidence="6 7">
    <name type="scientific">Rotaria magnacalcarata</name>
    <dbReference type="NCBI Taxonomy" id="392030"/>
    <lineage>
        <taxon>Eukaryota</taxon>
        <taxon>Metazoa</taxon>
        <taxon>Spiralia</taxon>
        <taxon>Gnathifera</taxon>
        <taxon>Rotifera</taxon>
        <taxon>Eurotatoria</taxon>
        <taxon>Bdelloidea</taxon>
        <taxon>Philodinida</taxon>
        <taxon>Philodinidae</taxon>
        <taxon>Rotaria</taxon>
    </lineage>
</organism>
<evidence type="ECO:0000256" key="2">
    <source>
        <dbReference type="ARBA" id="ARBA00023043"/>
    </source>
</evidence>
<dbReference type="OrthoDB" id="194358at2759"/>
<feature type="repeat" description="ANK" evidence="3">
    <location>
        <begin position="153"/>
        <end position="185"/>
    </location>
</feature>
<dbReference type="GO" id="GO:0070531">
    <property type="term" value="C:BRCA1-A complex"/>
    <property type="evidence" value="ECO:0007669"/>
    <property type="project" value="TreeGrafter"/>
</dbReference>
<dbReference type="Gene3D" id="1.10.287.110">
    <property type="entry name" value="DnaJ domain"/>
    <property type="match status" value="1"/>
</dbReference>
<dbReference type="PROSITE" id="PS50076">
    <property type="entry name" value="DNAJ_2"/>
    <property type="match status" value="1"/>
</dbReference>
<dbReference type="SUPFAM" id="SSF48403">
    <property type="entry name" value="Ankyrin repeat"/>
    <property type="match status" value="1"/>
</dbReference>
<dbReference type="InterPro" id="IPR001623">
    <property type="entry name" value="DnaJ_domain"/>
</dbReference>
<dbReference type="Proteomes" id="UP000663834">
    <property type="component" value="Unassembled WGS sequence"/>
</dbReference>
<feature type="repeat" description="ANK" evidence="3">
    <location>
        <begin position="361"/>
        <end position="393"/>
    </location>
</feature>
<feature type="transmembrane region" description="Helical" evidence="4">
    <location>
        <begin position="857"/>
        <end position="876"/>
    </location>
</feature>
<keyword evidence="1" id="KW-0677">Repeat</keyword>
<sequence>MTSSAATPYQILGVDKTSNDLQLRNAYRNLIHQLKADRQKSPENRTIKANQFRKICRAYETLSDHDKRQLYNDQQEWIFDLHKAKYSLQQLAAEPDLASELKQRLENMKLKEINAQDSVTGHTPLYCAARACNVEGVYSLIEQGADPDLPQRTGSTALHVAAFYGHPEIVRCLLECGANYQLENDHGNMPEDEAYDHEVEKVFAELKQKPFIQAATNQLAWFKNNIQNIREHIDTQYHTQRQTLLQCACKKGYFELAKWLIAERSAKLDIVDINLNSALHLAAYGGHESIVEYLLNHGANSTLINKWGMTAEQEGIIRGKKITNLFRSMREQNMFQMAIHGADWWFQYHFDGNKCSAVDDQGTSLLYLACRFGKTNVAKVLLDKGANINVQIPGNCSTPLHGAAFNGHVSTVELLISRGADLSIRNQYDATALEEASTKEIKEILKEYRNNLAVDKCIPVHLYGDGMTSGFDPIIKVQLHCDATINDLITAIPDPYRGKYRWFSIARSPLNFENENTTLISAVCRARCVSSKFVDLPICLITYNSPRYMNSGYTQRDELPKLSLRTFHGMFESKGEDALFQIKASSSEVQNCTIKNLSFTFAPSCAKTNTSIEVKYIFEPDVKHFHLPECVCLFQMSYINKTNKLDDMPTVTANSDKNVKLYTWLPNSAYWFSYSNQHNRLPRIGGLYALVRHVEIFSDALCLPPDMFIQAAVGQKFQLRQTPVKCQYLKICDYDPQLFPHTAYHGTSINVIRSILMDGLVMPSTIVSNGFRVCPPDNHIARGEEAFEIVDFANAIFVSPSIHYCSDPVYAVTFSHNDQRMIAVLQCQVKKGAFRAFPSTVESYKAHPDDDINAIEWRITCPAAILIIGILFIPVIKSRTEAARLRANKLEVDLNALR</sequence>
<dbReference type="InterPro" id="IPR002110">
    <property type="entry name" value="Ankyrin_rpt"/>
</dbReference>
<evidence type="ECO:0000256" key="3">
    <source>
        <dbReference type="PROSITE-ProRule" id="PRU00023"/>
    </source>
</evidence>
<dbReference type="SUPFAM" id="SSF46565">
    <property type="entry name" value="Chaperone J-domain"/>
    <property type="match status" value="1"/>
</dbReference>
<evidence type="ECO:0000259" key="5">
    <source>
        <dbReference type="PROSITE" id="PS50076"/>
    </source>
</evidence>
<dbReference type="PRINTS" id="PR00625">
    <property type="entry name" value="JDOMAIN"/>
</dbReference>
<accession>A0A816CRR0</accession>
<dbReference type="GO" id="GO:0031436">
    <property type="term" value="C:BRCA1-BARD1 complex"/>
    <property type="evidence" value="ECO:0007669"/>
    <property type="project" value="TreeGrafter"/>
</dbReference>
<name>A0A816CRR0_9BILA</name>
<feature type="domain" description="J" evidence="5">
    <location>
        <begin position="7"/>
        <end position="75"/>
    </location>
</feature>
<reference evidence="6" key="1">
    <citation type="submission" date="2021-02" db="EMBL/GenBank/DDBJ databases">
        <authorList>
            <person name="Nowell W R."/>
        </authorList>
    </citation>
    <scope>NUCLEOTIDE SEQUENCE</scope>
</reference>
<keyword evidence="4" id="KW-0472">Membrane</keyword>
<evidence type="ECO:0000313" key="7">
    <source>
        <dbReference type="Proteomes" id="UP000663834"/>
    </source>
</evidence>
<dbReference type="Gene3D" id="1.25.40.20">
    <property type="entry name" value="Ankyrin repeat-containing domain"/>
    <property type="match status" value="3"/>
</dbReference>
<keyword evidence="4" id="KW-0812">Transmembrane</keyword>
<gene>
    <name evidence="6" type="ORF">KQP761_LOCUS25777</name>
</gene>
<dbReference type="PROSITE" id="PS00636">
    <property type="entry name" value="DNAJ_1"/>
    <property type="match status" value="1"/>
</dbReference>
<dbReference type="PROSITE" id="PS50088">
    <property type="entry name" value="ANK_REPEAT"/>
    <property type="match status" value="5"/>
</dbReference>
<evidence type="ECO:0000256" key="4">
    <source>
        <dbReference type="SAM" id="Phobius"/>
    </source>
</evidence>
<dbReference type="InterPro" id="IPR018253">
    <property type="entry name" value="DnaJ_domain_CS"/>
</dbReference>
<dbReference type="InterPro" id="IPR036869">
    <property type="entry name" value="J_dom_sf"/>
</dbReference>
<evidence type="ECO:0000256" key="1">
    <source>
        <dbReference type="ARBA" id="ARBA00022737"/>
    </source>
</evidence>
<feature type="repeat" description="ANK" evidence="3">
    <location>
        <begin position="274"/>
        <end position="306"/>
    </location>
</feature>
<proteinExistence type="predicted"/>
<comment type="caution">
    <text evidence="6">The sequence shown here is derived from an EMBL/GenBank/DDBJ whole genome shotgun (WGS) entry which is preliminary data.</text>
</comment>
<dbReference type="GO" id="GO:0085020">
    <property type="term" value="P:protein K6-linked ubiquitination"/>
    <property type="evidence" value="ECO:0007669"/>
    <property type="project" value="TreeGrafter"/>
</dbReference>
<dbReference type="Pfam" id="PF00226">
    <property type="entry name" value="DnaJ"/>
    <property type="match status" value="1"/>
</dbReference>
<evidence type="ECO:0000313" key="6">
    <source>
        <dbReference type="EMBL" id="CAF1628772.1"/>
    </source>
</evidence>
<dbReference type="PANTHER" id="PTHR24171">
    <property type="entry name" value="ANKYRIN REPEAT DOMAIN-CONTAINING PROTEIN 39-RELATED"/>
    <property type="match status" value="1"/>
</dbReference>
<protein>
    <recommendedName>
        <fullName evidence="5">J domain-containing protein</fullName>
    </recommendedName>
</protein>
<dbReference type="InterPro" id="IPR036770">
    <property type="entry name" value="Ankyrin_rpt-contain_sf"/>
</dbReference>
<dbReference type="PRINTS" id="PR01415">
    <property type="entry name" value="ANKYRIN"/>
</dbReference>
<keyword evidence="2 3" id="KW-0040">ANK repeat</keyword>
<keyword evidence="4" id="KW-1133">Transmembrane helix</keyword>